<keyword evidence="3" id="KW-0732">Signal</keyword>
<proteinExistence type="predicted"/>
<organism evidence="4 5">
    <name type="scientific">Geobacillus stearothermophilus</name>
    <name type="common">Bacillus stearothermophilus</name>
    <dbReference type="NCBI Taxonomy" id="1422"/>
    <lineage>
        <taxon>Bacteria</taxon>
        <taxon>Bacillati</taxon>
        <taxon>Bacillota</taxon>
        <taxon>Bacilli</taxon>
        <taxon>Bacillales</taxon>
        <taxon>Anoxybacillaceae</taxon>
        <taxon>Geobacillus</taxon>
    </lineage>
</organism>
<evidence type="ECO:0008006" key="6">
    <source>
        <dbReference type="Google" id="ProtNLM"/>
    </source>
</evidence>
<comment type="caution">
    <text evidence="4">The sequence shown here is derived from an EMBL/GenBank/DDBJ whole genome shotgun (WGS) entry which is preliminary data.</text>
</comment>
<feature type="coiled-coil region" evidence="1">
    <location>
        <begin position="152"/>
        <end position="182"/>
    </location>
</feature>
<dbReference type="PATRIC" id="fig|1422.18.peg.809"/>
<feature type="compositionally biased region" description="Polar residues" evidence="2">
    <location>
        <begin position="23"/>
        <end position="40"/>
    </location>
</feature>
<accession>A0A150MG66</accession>
<evidence type="ECO:0000256" key="3">
    <source>
        <dbReference type="SAM" id="SignalP"/>
    </source>
</evidence>
<gene>
    <name evidence="4" type="ORF">B4109_2273</name>
</gene>
<dbReference type="RefSeq" id="WP_033014361.1">
    <property type="nucleotide sequence ID" value="NZ_CBCSGJ010000002.1"/>
</dbReference>
<evidence type="ECO:0000256" key="1">
    <source>
        <dbReference type="SAM" id="Coils"/>
    </source>
</evidence>
<dbReference type="AlphaFoldDB" id="A0A150MG66"/>
<feature type="chain" id="PRO_5038815950" description="Lipoprotein" evidence="3">
    <location>
        <begin position="23"/>
        <end position="401"/>
    </location>
</feature>
<dbReference type="Proteomes" id="UP000075424">
    <property type="component" value="Unassembled WGS sequence"/>
</dbReference>
<evidence type="ECO:0000256" key="2">
    <source>
        <dbReference type="SAM" id="MobiDB-lite"/>
    </source>
</evidence>
<feature type="signal peptide" evidence="3">
    <location>
        <begin position="1"/>
        <end position="22"/>
    </location>
</feature>
<feature type="compositionally biased region" description="Basic and acidic residues" evidence="2">
    <location>
        <begin position="41"/>
        <end position="54"/>
    </location>
</feature>
<feature type="region of interest" description="Disordered" evidence="2">
    <location>
        <begin position="22"/>
        <end position="60"/>
    </location>
</feature>
<name>A0A150MG66_GEOSE</name>
<evidence type="ECO:0000313" key="4">
    <source>
        <dbReference type="EMBL" id="KYD23305.1"/>
    </source>
</evidence>
<reference evidence="4 5" key="1">
    <citation type="submission" date="2016-01" db="EMBL/GenBank/DDBJ databases">
        <title>Draft Genome Sequences of Seven Thermophilic Sporeformers Isolated from Foods.</title>
        <authorList>
            <person name="Berendsen E.M."/>
            <person name="Wells-Bennik M.H."/>
            <person name="Krawcyk A.O."/>
            <person name="De Jong A."/>
            <person name="Holsappel S."/>
            <person name="Eijlander R.T."/>
            <person name="Kuipers O.P."/>
        </authorList>
    </citation>
    <scope>NUCLEOTIDE SEQUENCE [LARGE SCALE GENOMIC DNA]</scope>
    <source>
        <strain evidence="4 5">B4109</strain>
    </source>
</reference>
<evidence type="ECO:0000313" key="5">
    <source>
        <dbReference type="Proteomes" id="UP000075424"/>
    </source>
</evidence>
<dbReference type="PROSITE" id="PS51257">
    <property type="entry name" value="PROKAR_LIPOPROTEIN"/>
    <property type="match status" value="1"/>
</dbReference>
<protein>
    <recommendedName>
        <fullName evidence="6">Lipoprotein</fullName>
    </recommendedName>
</protein>
<dbReference type="EMBL" id="LQYV01000112">
    <property type="protein sequence ID" value="KYD23305.1"/>
    <property type="molecule type" value="Genomic_DNA"/>
</dbReference>
<keyword evidence="1" id="KW-0175">Coiled coil</keyword>
<sequence>MSLKWKWLALLAAAALALGACGQSKQTAGTEKESSNQTAVEKQEKPKKEEKTENEKEEAEVDYAGAFSEALAELEKAKQGGAVDFGKVESIYKEKLQPLVQKRDAEFEDTLDQHITNALAAGKDGSLEPLVVKQIFDKLMQKVFYTTIKHEFTEAEEHWANKEEVKEELEEAKTFYAILQSTVEKRDAAYGTKLVDAINGAFAQMEQSVQNDDALSFALGKQVVDKTLMKTFYLASGALPHGYAAKAAAAAKENAEEAKVEQAEGWAFYQSVYPYMKRHAAEEADYILKQFDLQTDVKMLDPKAVNHAFVRGWAKVALHEYEESKENWGQDKSVITALEGALFINMIEQDIKTLLGDKAYTDLNEQATRYLEAAKAKNKAEGDKWLPQIEAALQQVIQKAN</sequence>